<evidence type="ECO:0000313" key="3">
    <source>
        <dbReference type="Proteomes" id="UP000241193"/>
    </source>
</evidence>
<dbReference type="AlphaFoldDB" id="A0A2T4IBC3"/>
<feature type="chain" id="PRO_5015445204" evidence="1">
    <location>
        <begin position="40"/>
        <end position="222"/>
    </location>
</feature>
<dbReference type="Proteomes" id="UP000241193">
    <property type="component" value="Unassembled WGS sequence"/>
</dbReference>
<name>A0A2T4IBC3_9RHOO</name>
<dbReference type="OrthoDB" id="114026at2"/>
<gene>
    <name evidence="2" type="ORF">C8261_16440</name>
</gene>
<dbReference type="EMBL" id="PZKC01000021">
    <property type="protein sequence ID" value="PTD95028.1"/>
    <property type="molecule type" value="Genomic_DNA"/>
</dbReference>
<proteinExistence type="predicted"/>
<feature type="signal peptide" evidence="1">
    <location>
        <begin position="1"/>
        <end position="39"/>
    </location>
</feature>
<organism evidence="2 3">
    <name type="scientific">Pseudothauera lacus</name>
    <dbReference type="NCBI Taxonomy" id="2136175"/>
    <lineage>
        <taxon>Bacteria</taxon>
        <taxon>Pseudomonadati</taxon>
        <taxon>Pseudomonadota</taxon>
        <taxon>Betaproteobacteria</taxon>
        <taxon>Rhodocyclales</taxon>
        <taxon>Zoogloeaceae</taxon>
        <taxon>Pseudothauera</taxon>
    </lineage>
</organism>
<comment type="caution">
    <text evidence="2">The sequence shown here is derived from an EMBL/GenBank/DDBJ whole genome shotgun (WGS) entry which is preliminary data.</text>
</comment>
<dbReference type="InterPro" id="IPR009706">
    <property type="entry name" value="DUF1287"/>
</dbReference>
<dbReference type="PIRSF" id="PIRSF011444">
    <property type="entry name" value="DUF1287"/>
    <property type="match status" value="1"/>
</dbReference>
<dbReference type="RefSeq" id="WP_107494820.1">
    <property type="nucleotide sequence ID" value="NZ_PZKC01000021.1"/>
</dbReference>
<reference evidence="2 3" key="1">
    <citation type="submission" date="2018-03" db="EMBL/GenBank/DDBJ databases">
        <authorList>
            <person name="Keele B.F."/>
        </authorList>
    </citation>
    <scope>NUCLEOTIDE SEQUENCE [LARGE SCALE GENOMIC DNA]</scope>
    <source>
        <strain evidence="2 3">D20</strain>
    </source>
</reference>
<sequence>MPALPRERSRYRLWLRAAGALLPCALALNLTLTAPAVRAEAASPQARLVAAALARTQHSVRYDGRYIAIPYPNGDVPAEIGVCTDEVIRSYRELGIDLQQRVHEDMRRHFSTYPSRRIWGLTRPDSNIDHRRVPNLQTYFSRHGVALPVSADAADYRPGHLVTWMLPGNLPHIGIVTDVVDARSGRPLIVHNIGAGPRLEDMLFSYPITGHYRYLPEVRSTP</sequence>
<accession>A0A2T4IBC3</accession>
<evidence type="ECO:0000256" key="1">
    <source>
        <dbReference type="SAM" id="SignalP"/>
    </source>
</evidence>
<keyword evidence="1" id="KW-0732">Signal</keyword>
<keyword evidence="3" id="KW-1185">Reference proteome</keyword>
<evidence type="ECO:0000313" key="2">
    <source>
        <dbReference type="EMBL" id="PTD95028.1"/>
    </source>
</evidence>
<dbReference type="Pfam" id="PF06940">
    <property type="entry name" value="DUF1287"/>
    <property type="match status" value="1"/>
</dbReference>
<protein>
    <submittedName>
        <fullName evidence="2">DUF1287 domain-containing protein</fullName>
    </submittedName>
</protein>
<reference evidence="2 3" key="2">
    <citation type="submission" date="2018-04" db="EMBL/GenBank/DDBJ databases">
        <title>Thauera lacus sp. nov., isolated from an saline lake in Inner Mongolia, China.</title>
        <authorList>
            <person name="Liang Q.-Y."/>
        </authorList>
    </citation>
    <scope>NUCLEOTIDE SEQUENCE [LARGE SCALE GENOMIC DNA]</scope>
    <source>
        <strain evidence="2 3">D20</strain>
    </source>
</reference>